<sequence length="225" mass="22702">MRRALPLLSAALLLAGCGSGEATFGGPTGSAAGPALVCDAPPEAPSTPLSFTADDLPEPMPAEPATVPATIRTTCGDIELELEAALAPQTVASFAFLAEQGYWHDSPCHRLTTSGIFVLQCGDPTGTGRGNPGYGYGIENAPADGSYPPGTLAMARTMDPDSNGGQFFIVYADTQLPTDGGGYSVFGAVTDGLEIVEALAAQGARGGSDGAPAQPISILSVDVED</sequence>
<dbReference type="AlphaFoldDB" id="A0A917BK62"/>
<organism evidence="4 5">
    <name type="scientific">Ornithinimicrobium tianjinense</name>
    <dbReference type="NCBI Taxonomy" id="1195761"/>
    <lineage>
        <taxon>Bacteria</taxon>
        <taxon>Bacillati</taxon>
        <taxon>Actinomycetota</taxon>
        <taxon>Actinomycetes</taxon>
        <taxon>Micrococcales</taxon>
        <taxon>Ornithinimicrobiaceae</taxon>
        <taxon>Ornithinimicrobium</taxon>
    </lineage>
</organism>
<dbReference type="InterPro" id="IPR029000">
    <property type="entry name" value="Cyclophilin-like_dom_sf"/>
</dbReference>
<evidence type="ECO:0000256" key="1">
    <source>
        <dbReference type="ARBA" id="ARBA00002388"/>
    </source>
</evidence>
<feature type="domain" description="PPIase cyclophilin-type" evidence="3">
    <location>
        <begin position="76"/>
        <end position="223"/>
    </location>
</feature>
<gene>
    <name evidence="4" type="primary">ppiB</name>
    <name evidence="4" type="ORF">GCM10011366_13280</name>
</gene>
<feature type="chain" id="PRO_5037057897" evidence="2">
    <location>
        <begin position="23"/>
        <end position="225"/>
    </location>
</feature>
<dbReference type="PANTHER" id="PTHR45625">
    <property type="entry name" value="PEPTIDYL-PROLYL CIS-TRANS ISOMERASE-RELATED"/>
    <property type="match status" value="1"/>
</dbReference>
<dbReference type="PROSITE" id="PS51257">
    <property type="entry name" value="PROKAR_LIPOPROTEIN"/>
    <property type="match status" value="1"/>
</dbReference>
<protein>
    <submittedName>
        <fullName evidence="4">Peptidyl-prolyl cis-trans isomerase</fullName>
    </submittedName>
</protein>
<accession>A0A917BK62</accession>
<keyword evidence="2" id="KW-0732">Signal</keyword>
<keyword evidence="4" id="KW-0413">Isomerase</keyword>
<dbReference type="Gene3D" id="2.40.100.10">
    <property type="entry name" value="Cyclophilin-like"/>
    <property type="match status" value="1"/>
</dbReference>
<proteinExistence type="predicted"/>
<name>A0A917BK62_9MICO</name>
<feature type="signal peptide" evidence="2">
    <location>
        <begin position="1"/>
        <end position="22"/>
    </location>
</feature>
<dbReference type="GO" id="GO:0003755">
    <property type="term" value="F:peptidyl-prolyl cis-trans isomerase activity"/>
    <property type="evidence" value="ECO:0007669"/>
    <property type="project" value="InterPro"/>
</dbReference>
<evidence type="ECO:0000259" key="3">
    <source>
        <dbReference type="PROSITE" id="PS50072"/>
    </source>
</evidence>
<dbReference type="PANTHER" id="PTHR45625:SF3">
    <property type="entry name" value="PEPTIDYL-PROLYL CIS-TRANS ISOMERASE B-RELATED"/>
    <property type="match status" value="1"/>
</dbReference>
<dbReference type="InterPro" id="IPR002130">
    <property type="entry name" value="Cyclophilin-type_PPIase_dom"/>
</dbReference>
<dbReference type="Pfam" id="PF00160">
    <property type="entry name" value="Pro_isomerase"/>
    <property type="match status" value="1"/>
</dbReference>
<reference evidence="4" key="1">
    <citation type="journal article" date="2014" name="Int. J. Syst. Evol. Microbiol.">
        <title>Complete genome sequence of Corynebacterium casei LMG S-19264T (=DSM 44701T), isolated from a smear-ripened cheese.</title>
        <authorList>
            <consortium name="US DOE Joint Genome Institute (JGI-PGF)"/>
            <person name="Walter F."/>
            <person name="Albersmeier A."/>
            <person name="Kalinowski J."/>
            <person name="Ruckert C."/>
        </authorList>
    </citation>
    <scope>NUCLEOTIDE SEQUENCE</scope>
    <source>
        <strain evidence="4">CGMCC 1.12160</strain>
    </source>
</reference>
<comment type="function">
    <text evidence="1">PPIases accelerate the folding of proteins. It catalyzes the cis-trans isomerization of proline imidic peptide bonds in oligopeptides.</text>
</comment>
<evidence type="ECO:0000313" key="4">
    <source>
        <dbReference type="EMBL" id="GGF46862.1"/>
    </source>
</evidence>
<dbReference type="RefSeq" id="WP_229734974.1">
    <property type="nucleotide sequence ID" value="NZ_BAABKH010000005.1"/>
</dbReference>
<dbReference type="SUPFAM" id="SSF50891">
    <property type="entry name" value="Cyclophilin-like"/>
    <property type="match status" value="1"/>
</dbReference>
<keyword evidence="5" id="KW-1185">Reference proteome</keyword>
<comment type="caution">
    <text evidence="4">The sequence shown here is derived from an EMBL/GenBank/DDBJ whole genome shotgun (WGS) entry which is preliminary data.</text>
</comment>
<evidence type="ECO:0000313" key="5">
    <source>
        <dbReference type="Proteomes" id="UP000605670"/>
    </source>
</evidence>
<dbReference type="EMBL" id="BMEM01000001">
    <property type="protein sequence ID" value="GGF46862.1"/>
    <property type="molecule type" value="Genomic_DNA"/>
</dbReference>
<dbReference type="InterPro" id="IPR044666">
    <property type="entry name" value="Cyclophilin_A-like"/>
</dbReference>
<dbReference type="Proteomes" id="UP000605670">
    <property type="component" value="Unassembled WGS sequence"/>
</dbReference>
<reference evidence="4" key="2">
    <citation type="submission" date="2020-09" db="EMBL/GenBank/DDBJ databases">
        <authorList>
            <person name="Sun Q."/>
            <person name="Zhou Y."/>
        </authorList>
    </citation>
    <scope>NUCLEOTIDE SEQUENCE</scope>
    <source>
        <strain evidence="4">CGMCC 1.12160</strain>
    </source>
</reference>
<dbReference type="PROSITE" id="PS50072">
    <property type="entry name" value="CSA_PPIASE_2"/>
    <property type="match status" value="1"/>
</dbReference>
<evidence type="ECO:0000256" key="2">
    <source>
        <dbReference type="SAM" id="SignalP"/>
    </source>
</evidence>